<dbReference type="GO" id="GO:0003677">
    <property type="term" value="F:DNA binding"/>
    <property type="evidence" value="ECO:0007669"/>
    <property type="project" value="UniProtKB-KW"/>
</dbReference>
<dbReference type="SUPFAM" id="SSF46785">
    <property type="entry name" value="Winged helix' DNA-binding domain"/>
    <property type="match status" value="1"/>
</dbReference>
<keyword evidence="1" id="KW-0805">Transcription regulation</keyword>
<reference evidence="8" key="1">
    <citation type="submission" date="2019-03" db="EMBL/GenBank/DDBJ databases">
        <title>Aquabacterium pictum sp.nov., the first bacteriochlorophyll a-containing freshwater bacterium in the genus Aquabacterium of the class Betaproteobacteria.</title>
        <authorList>
            <person name="Hirose S."/>
            <person name="Tank M."/>
            <person name="Hara E."/>
            <person name="Tamaki H."/>
            <person name="Takaichi S."/>
            <person name="Haruta S."/>
            <person name="Hanada S."/>
        </authorList>
    </citation>
    <scope>NUCLEOTIDE SEQUENCE [LARGE SCALE GENOMIC DNA]</scope>
    <source>
        <strain evidence="8">W35</strain>
    </source>
</reference>
<evidence type="ECO:0000259" key="5">
    <source>
        <dbReference type="PROSITE" id="PS50042"/>
    </source>
</evidence>
<dbReference type="InterPro" id="IPR000595">
    <property type="entry name" value="cNMP-bd_dom"/>
</dbReference>
<dbReference type="Gene3D" id="2.60.120.10">
    <property type="entry name" value="Jelly Rolls"/>
    <property type="match status" value="1"/>
</dbReference>
<dbReference type="InterPro" id="IPR012318">
    <property type="entry name" value="HTH_CRP"/>
</dbReference>
<dbReference type="Proteomes" id="UP000301751">
    <property type="component" value="Unassembled WGS sequence"/>
</dbReference>
<dbReference type="CDD" id="cd00038">
    <property type="entry name" value="CAP_ED"/>
    <property type="match status" value="1"/>
</dbReference>
<dbReference type="InterPro" id="IPR036390">
    <property type="entry name" value="WH_DNA-bd_sf"/>
</dbReference>
<organism evidence="7 8">
    <name type="scientific">Pseudaquabacterium pictum</name>
    <dbReference type="NCBI Taxonomy" id="2315236"/>
    <lineage>
        <taxon>Bacteria</taxon>
        <taxon>Pseudomonadati</taxon>
        <taxon>Pseudomonadota</taxon>
        <taxon>Betaproteobacteria</taxon>
        <taxon>Burkholderiales</taxon>
        <taxon>Sphaerotilaceae</taxon>
        <taxon>Pseudaquabacterium</taxon>
    </lineage>
</organism>
<accession>A0A480AYW4</accession>
<evidence type="ECO:0000313" key="7">
    <source>
        <dbReference type="EMBL" id="GCL66116.1"/>
    </source>
</evidence>
<dbReference type="EMBL" id="BJCL01000025">
    <property type="protein sequence ID" value="GCL66116.1"/>
    <property type="molecule type" value="Genomic_DNA"/>
</dbReference>
<dbReference type="InterPro" id="IPR018490">
    <property type="entry name" value="cNMP-bd_dom_sf"/>
</dbReference>
<dbReference type="AlphaFoldDB" id="A0A480AYW4"/>
<feature type="domain" description="HTH crp-type" evidence="6">
    <location>
        <begin position="154"/>
        <end position="226"/>
    </location>
</feature>
<evidence type="ECO:0000256" key="2">
    <source>
        <dbReference type="ARBA" id="ARBA00023125"/>
    </source>
</evidence>
<dbReference type="RefSeq" id="WP_137735812.1">
    <property type="nucleotide sequence ID" value="NZ_BJCL01000025.1"/>
</dbReference>
<gene>
    <name evidence="7" type="ORF">AQPW35_51970</name>
</gene>
<dbReference type="PANTHER" id="PTHR24567">
    <property type="entry name" value="CRP FAMILY TRANSCRIPTIONAL REGULATORY PROTEIN"/>
    <property type="match status" value="1"/>
</dbReference>
<dbReference type="Pfam" id="PF13545">
    <property type="entry name" value="HTH_Crp_2"/>
    <property type="match status" value="1"/>
</dbReference>
<dbReference type="GO" id="GO:0005829">
    <property type="term" value="C:cytosol"/>
    <property type="evidence" value="ECO:0007669"/>
    <property type="project" value="TreeGrafter"/>
</dbReference>
<comment type="caution">
    <text evidence="7">The sequence shown here is derived from an EMBL/GenBank/DDBJ whole genome shotgun (WGS) entry which is preliminary data.</text>
</comment>
<dbReference type="PROSITE" id="PS51063">
    <property type="entry name" value="HTH_CRP_2"/>
    <property type="match status" value="1"/>
</dbReference>
<dbReference type="SUPFAM" id="SSF51206">
    <property type="entry name" value="cAMP-binding domain-like"/>
    <property type="match status" value="1"/>
</dbReference>
<evidence type="ECO:0000256" key="4">
    <source>
        <dbReference type="SAM" id="MobiDB-lite"/>
    </source>
</evidence>
<keyword evidence="3" id="KW-0804">Transcription</keyword>
<sequence length="240" mass="26754">MPIQHRVTKQAVSKAPADRAPDRLSQPLDQVLRDAARRRQLNKGETLYTRGSRPDSIFCVERGAVQLSTTSASGREAVLAVVEGGRWFGELTVFIQAPRVHDAKALTDAELLVVSARRLQDIVNKRPEHVLEFLRLVCFRYKWAIERMDATILQPLSVRLAHLLAVTHERAAGGHAVPLPELKVSQESLGHMLGASRQSVNRQLKQWELDGLLRVSYGCITLLDLNALQRLALLPPDGSR</sequence>
<dbReference type="SMART" id="SM00419">
    <property type="entry name" value="HTH_CRP"/>
    <property type="match status" value="1"/>
</dbReference>
<evidence type="ECO:0000256" key="3">
    <source>
        <dbReference type="ARBA" id="ARBA00023163"/>
    </source>
</evidence>
<evidence type="ECO:0000256" key="1">
    <source>
        <dbReference type="ARBA" id="ARBA00023015"/>
    </source>
</evidence>
<dbReference type="Pfam" id="PF00027">
    <property type="entry name" value="cNMP_binding"/>
    <property type="match status" value="1"/>
</dbReference>
<dbReference type="SMART" id="SM00100">
    <property type="entry name" value="cNMP"/>
    <property type="match status" value="1"/>
</dbReference>
<dbReference type="InterPro" id="IPR014710">
    <property type="entry name" value="RmlC-like_jellyroll"/>
</dbReference>
<dbReference type="PANTHER" id="PTHR24567:SF74">
    <property type="entry name" value="HTH-TYPE TRANSCRIPTIONAL REGULATOR ARCR"/>
    <property type="match status" value="1"/>
</dbReference>
<dbReference type="OrthoDB" id="6881322at2"/>
<feature type="domain" description="Cyclic nucleotide-binding" evidence="5">
    <location>
        <begin position="32"/>
        <end position="123"/>
    </location>
</feature>
<keyword evidence="8" id="KW-1185">Reference proteome</keyword>
<dbReference type="GO" id="GO:0003700">
    <property type="term" value="F:DNA-binding transcription factor activity"/>
    <property type="evidence" value="ECO:0007669"/>
    <property type="project" value="TreeGrafter"/>
</dbReference>
<evidence type="ECO:0000313" key="8">
    <source>
        <dbReference type="Proteomes" id="UP000301751"/>
    </source>
</evidence>
<keyword evidence="2" id="KW-0238">DNA-binding</keyword>
<dbReference type="InterPro" id="IPR050397">
    <property type="entry name" value="Env_Response_Regulators"/>
</dbReference>
<proteinExistence type="predicted"/>
<name>A0A480AYW4_9BURK</name>
<protein>
    <submittedName>
        <fullName evidence="7">Transcriptional regulator</fullName>
    </submittedName>
</protein>
<evidence type="ECO:0000259" key="6">
    <source>
        <dbReference type="PROSITE" id="PS51063"/>
    </source>
</evidence>
<dbReference type="PROSITE" id="PS50042">
    <property type="entry name" value="CNMP_BINDING_3"/>
    <property type="match status" value="1"/>
</dbReference>
<feature type="region of interest" description="Disordered" evidence="4">
    <location>
        <begin position="1"/>
        <end position="23"/>
    </location>
</feature>